<sequence length="168" mass="19460">MKAMDATLSKASKLFPERSSMVKKLRAMTYNAEAQLRSQKNQASFLNQESLDPRYTSPLNHLRFYLPDMFPCLNKIVLLDHDVVVKRNLSGLWCINMKGKVNGAVETYLEGEPSFPRMDMLSNFTDPMVATKFDVKSCTWVFGINMFDVQEWRKQNLTGVYRKYLELV</sequence>
<dbReference type="EMBL" id="JAVYJV010000003">
    <property type="protein sequence ID" value="KAK4374830.1"/>
    <property type="molecule type" value="Genomic_DNA"/>
</dbReference>
<protein>
    <recommendedName>
        <fullName evidence="5">Hexosyltransferase</fullName>
        <ecNumber evidence="5">2.4.1.-</ecNumber>
    </recommendedName>
</protein>
<reference evidence="6" key="1">
    <citation type="submission" date="2023-12" db="EMBL/GenBank/DDBJ databases">
        <title>Genome assembly of Anisodus tanguticus.</title>
        <authorList>
            <person name="Wang Y.-J."/>
        </authorList>
    </citation>
    <scope>NUCLEOTIDE SEQUENCE</scope>
    <source>
        <strain evidence="6">KB-2021</strain>
        <tissue evidence="6">Leaf</tissue>
    </source>
</reference>
<dbReference type="Gene3D" id="3.90.550.10">
    <property type="entry name" value="Spore Coat Polysaccharide Biosynthesis Protein SpsA, Chain A"/>
    <property type="match status" value="1"/>
</dbReference>
<name>A0AAE1VVJ5_9SOLA</name>
<dbReference type="InterPro" id="IPR029993">
    <property type="entry name" value="GAUT"/>
</dbReference>
<dbReference type="InterPro" id="IPR002495">
    <property type="entry name" value="Glyco_trans_8"/>
</dbReference>
<proteinExistence type="inferred from homology"/>
<evidence type="ECO:0000256" key="1">
    <source>
        <dbReference type="ARBA" id="ARBA00004877"/>
    </source>
</evidence>
<dbReference type="GO" id="GO:0047262">
    <property type="term" value="F:polygalacturonate 4-alpha-galacturonosyltransferase activity"/>
    <property type="evidence" value="ECO:0007669"/>
    <property type="project" value="InterPro"/>
</dbReference>
<evidence type="ECO:0000256" key="4">
    <source>
        <dbReference type="ARBA" id="ARBA00022679"/>
    </source>
</evidence>
<evidence type="ECO:0000313" key="7">
    <source>
        <dbReference type="Proteomes" id="UP001291623"/>
    </source>
</evidence>
<comment type="subcellular location">
    <subcellularLocation>
        <location evidence="5">Golgi apparatus membrane</location>
        <topology evidence="5">Single-pass type II membrane protein</topology>
    </subcellularLocation>
</comment>
<gene>
    <name evidence="6" type="ORF">RND71_005507</name>
</gene>
<evidence type="ECO:0000256" key="2">
    <source>
        <dbReference type="ARBA" id="ARBA00006351"/>
    </source>
</evidence>
<dbReference type="PANTHER" id="PTHR32116">
    <property type="entry name" value="GALACTURONOSYLTRANSFERASE 4-RELATED"/>
    <property type="match status" value="1"/>
</dbReference>
<keyword evidence="3 5" id="KW-0328">Glycosyltransferase</keyword>
<dbReference type="Pfam" id="PF01501">
    <property type="entry name" value="Glyco_transf_8"/>
    <property type="match status" value="1"/>
</dbReference>
<evidence type="ECO:0000256" key="5">
    <source>
        <dbReference type="RuleBase" id="RU362027"/>
    </source>
</evidence>
<accession>A0AAE1VVJ5</accession>
<keyword evidence="4" id="KW-0808">Transferase</keyword>
<dbReference type="AlphaFoldDB" id="A0AAE1VVJ5"/>
<comment type="similarity">
    <text evidence="2 5">Belongs to the glycosyltransferase 8 family.</text>
</comment>
<dbReference type="EC" id="2.4.1.-" evidence="5"/>
<comment type="pathway">
    <text evidence="1 5">Glycan metabolism; pectin biosynthesis.</text>
</comment>
<keyword evidence="7" id="KW-1185">Reference proteome</keyword>
<evidence type="ECO:0000256" key="3">
    <source>
        <dbReference type="ARBA" id="ARBA00022676"/>
    </source>
</evidence>
<dbReference type="PANTHER" id="PTHR32116:SF70">
    <property type="entry name" value="HEXOSYLTRANSFERASE"/>
    <property type="match status" value="1"/>
</dbReference>
<dbReference type="GO" id="GO:0071555">
    <property type="term" value="P:cell wall organization"/>
    <property type="evidence" value="ECO:0007669"/>
    <property type="project" value="UniProtKB-KW"/>
</dbReference>
<evidence type="ECO:0000313" key="6">
    <source>
        <dbReference type="EMBL" id="KAK4374830.1"/>
    </source>
</evidence>
<comment type="caution">
    <text evidence="6">The sequence shown here is derived from an EMBL/GenBank/DDBJ whole genome shotgun (WGS) entry which is preliminary data.</text>
</comment>
<dbReference type="SUPFAM" id="SSF53448">
    <property type="entry name" value="Nucleotide-diphospho-sugar transferases"/>
    <property type="match status" value="1"/>
</dbReference>
<dbReference type="Proteomes" id="UP001291623">
    <property type="component" value="Unassembled WGS sequence"/>
</dbReference>
<keyword evidence="5" id="KW-0333">Golgi apparatus</keyword>
<keyword evidence="5" id="KW-0961">Cell wall biogenesis/degradation</keyword>
<organism evidence="6 7">
    <name type="scientific">Anisodus tanguticus</name>
    <dbReference type="NCBI Taxonomy" id="243964"/>
    <lineage>
        <taxon>Eukaryota</taxon>
        <taxon>Viridiplantae</taxon>
        <taxon>Streptophyta</taxon>
        <taxon>Embryophyta</taxon>
        <taxon>Tracheophyta</taxon>
        <taxon>Spermatophyta</taxon>
        <taxon>Magnoliopsida</taxon>
        <taxon>eudicotyledons</taxon>
        <taxon>Gunneridae</taxon>
        <taxon>Pentapetalae</taxon>
        <taxon>asterids</taxon>
        <taxon>lamiids</taxon>
        <taxon>Solanales</taxon>
        <taxon>Solanaceae</taxon>
        <taxon>Solanoideae</taxon>
        <taxon>Hyoscyameae</taxon>
        <taxon>Anisodus</taxon>
    </lineage>
</organism>
<dbReference type="GO" id="GO:0000139">
    <property type="term" value="C:Golgi membrane"/>
    <property type="evidence" value="ECO:0007669"/>
    <property type="project" value="UniProtKB-SubCell"/>
</dbReference>
<dbReference type="InterPro" id="IPR029044">
    <property type="entry name" value="Nucleotide-diphossugar_trans"/>
</dbReference>